<organism evidence="1 2">
    <name type="scientific">Paenibacillus baekrokdamisoli</name>
    <dbReference type="NCBI Taxonomy" id="1712516"/>
    <lineage>
        <taxon>Bacteria</taxon>
        <taxon>Bacillati</taxon>
        <taxon>Bacillota</taxon>
        <taxon>Bacilli</taxon>
        <taxon>Bacillales</taxon>
        <taxon>Paenibacillaceae</taxon>
        <taxon>Paenibacillus</taxon>
    </lineage>
</organism>
<gene>
    <name evidence="1" type="ORF">Back11_39130</name>
</gene>
<protein>
    <submittedName>
        <fullName evidence="1">Uncharacterized protein</fullName>
    </submittedName>
</protein>
<dbReference type="EMBL" id="AP019308">
    <property type="protein sequence ID" value="BBH22568.1"/>
    <property type="molecule type" value="Genomic_DNA"/>
</dbReference>
<evidence type="ECO:0000313" key="1">
    <source>
        <dbReference type="EMBL" id="BBH22568.1"/>
    </source>
</evidence>
<evidence type="ECO:0000313" key="2">
    <source>
        <dbReference type="Proteomes" id="UP000275368"/>
    </source>
</evidence>
<name>A0A3G9JEX6_9BACL</name>
<dbReference type="KEGG" id="pbk:Back11_39130"/>
<proteinExistence type="predicted"/>
<dbReference type="AlphaFoldDB" id="A0A3G9JEX6"/>
<sequence length="731" mass="84829">MSEFTYEGLKKYISDQDLESCAKQIIGLFIFDGKKFYRNFMLSGCLTDPLSRKFRKEELEFFFKACRLVQRCFENGDGEFSTDFKNTFIKIVSTINDIHRAAKSNEERLFKNDFLNYPFTKQIQMLCTFIESQSFYANKKMSSKISSQGYVTGMEHELPETEKQVSVADVMETNLEIMDTLIRLLHFKASGKIDNQEIKAYQDISPYGIPSLQEIMYLALHRGYLDELWSKVKFRGWNFTRHEIDKKVYAHYYSAPNADDYKKERVAVQRYKYRDYINFAKRNDFEKMSHTIKEIEQKSNFSLSSPSSIFNLEREVFQLGEQVVEGALDVSKRQLNEDLGSLVDHIMIGQDKNIRLSELFEGFKYLMSLAFVYRTNSHSHFADDDFTYLTPIFELKELESHFAELSGLDEEKAKKIIELFVFRPKPLLDIFSQPLIYIGDERVVFTTHLVIQMNMNRIVGRHLSHWDINISAKGTELEKEIKEVLSLASHVSVNTSKVKFEAYDGRDVEYDLIATFKNKVVLIELKCLNHPFSSKEIKQREDDIFYGVTQVNRRADILIKQWDKVLENMNIPLPKTPIVADDIIKIVCTNIFDFTGRIESGAYITDVSSFLKFFLDPKVEEIKVEAGSRNVISQQKLWNSEPNIEDFIKYLKCPITIEGLINKLTEVPRQNQIINEADPHLAFQDFVLNGNPFDFAALSKSKGSYLGKKLVEMKPALAVVVRNSKDVMVNK</sequence>
<reference evidence="1 2" key="1">
    <citation type="submission" date="2018-11" db="EMBL/GenBank/DDBJ databases">
        <title>Complete genome sequence of Paenibacillus baekrokdamisoli strain KCTC 33723.</title>
        <authorList>
            <person name="Kang S.W."/>
            <person name="Lee K.C."/>
            <person name="Kim K.K."/>
            <person name="Kim J.S."/>
            <person name="Kim D.S."/>
            <person name="Ko S.H."/>
            <person name="Yang S.H."/>
            <person name="Lee J.S."/>
        </authorList>
    </citation>
    <scope>NUCLEOTIDE SEQUENCE [LARGE SCALE GENOMIC DNA]</scope>
    <source>
        <strain evidence="1 2">KCTC 33723</strain>
    </source>
</reference>
<keyword evidence="2" id="KW-1185">Reference proteome</keyword>
<dbReference type="Proteomes" id="UP000275368">
    <property type="component" value="Chromosome"/>
</dbReference>
<accession>A0A3G9JEX6</accession>